<evidence type="ECO:0000256" key="3">
    <source>
        <dbReference type="ARBA" id="ARBA00022679"/>
    </source>
</evidence>
<evidence type="ECO:0000256" key="2">
    <source>
        <dbReference type="ARBA" id="ARBA00012694"/>
    </source>
</evidence>
<sequence length="462" mass="50945">MRFTPSTRKAVRNMARSWTPDSWQAFPAMQQPDWPDTAALDAALKHIASYPPLVFAGEARSLQNSLAKVAAGNAFLLQAGDCAESFEEFSANNIREKLRVILQMAVVLTYSMGVPVVKVGRMAGQFAKPRSSATEIIGDLELPSFRGHIVNDQLATTAARIPNPERLVQAYHQSASTLNLLRAFTKGGFADLNRVNTWTQEFVASSPEGQRYVELSNEIERALRFMRACGVDTENYSALHEVDVYTSHEALILGYEEALTRQDSLTGQWYDCSAHMLWIGERTRQLDGAHIEFLRGVGNPLGCKIGPTTTPEFVLELCEVLNPAAIPGRLTLISRMGADKVEDSLRPLLRAVKDAGHPVVWACDPMHGNTTTAPNGRKTRHFEDIVNEIAGFVRAHNAEGTWPGGIHVELTGDDVTECTGGADDLTNDDLDDRYQTICDPRLNGRQGLDLAFRVAELIRTQN</sequence>
<dbReference type="EC" id="2.5.1.54" evidence="2"/>
<reference evidence="4" key="1">
    <citation type="submission" date="2020-05" db="EMBL/GenBank/DDBJ databases">
        <authorList>
            <person name="Chiriac C."/>
            <person name="Salcher M."/>
            <person name="Ghai R."/>
            <person name="Kavagutti S V."/>
        </authorList>
    </citation>
    <scope>NUCLEOTIDE SEQUENCE</scope>
</reference>
<comment type="similarity">
    <text evidence="1">Belongs to the class-II DAHP synthase family.</text>
</comment>
<dbReference type="InterPro" id="IPR002480">
    <property type="entry name" value="DAHP_synth_2"/>
</dbReference>
<dbReference type="NCBIfam" id="TIGR01358">
    <property type="entry name" value="DAHP_synth_II"/>
    <property type="match status" value="1"/>
</dbReference>
<dbReference type="Gene3D" id="3.20.20.70">
    <property type="entry name" value="Aldolase class I"/>
    <property type="match status" value="1"/>
</dbReference>
<dbReference type="SUPFAM" id="SSF51569">
    <property type="entry name" value="Aldolase"/>
    <property type="match status" value="1"/>
</dbReference>
<accession>A0A6J6DHD2</accession>
<organism evidence="4">
    <name type="scientific">freshwater metagenome</name>
    <dbReference type="NCBI Taxonomy" id="449393"/>
    <lineage>
        <taxon>unclassified sequences</taxon>
        <taxon>metagenomes</taxon>
        <taxon>ecological metagenomes</taxon>
    </lineage>
</organism>
<evidence type="ECO:0000313" key="4">
    <source>
        <dbReference type="EMBL" id="CAB4561543.1"/>
    </source>
</evidence>
<dbReference type="EMBL" id="CAEZTC010000100">
    <property type="protein sequence ID" value="CAB4561543.1"/>
    <property type="molecule type" value="Genomic_DNA"/>
</dbReference>
<proteinExistence type="inferred from homology"/>
<dbReference type="InterPro" id="IPR013785">
    <property type="entry name" value="Aldolase_TIM"/>
</dbReference>
<gene>
    <name evidence="4" type="ORF">UFOPK1572_00871</name>
</gene>
<keyword evidence="3" id="KW-0808">Transferase</keyword>
<protein>
    <recommendedName>
        <fullName evidence="2">3-deoxy-7-phosphoheptulonate synthase</fullName>
        <ecNumber evidence="2">2.5.1.54</ecNumber>
    </recommendedName>
</protein>
<dbReference type="PANTHER" id="PTHR21337:SF0">
    <property type="entry name" value="PHOSPHO-2-DEHYDRO-3-DEOXYHEPTONATE ALDOLASE"/>
    <property type="match status" value="1"/>
</dbReference>
<name>A0A6J6DHD2_9ZZZZ</name>
<evidence type="ECO:0000256" key="1">
    <source>
        <dbReference type="ARBA" id="ARBA00008911"/>
    </source>
</evidence>
<dbReference type="PANTHER" id="PTHR21337">
    <property type="entry name" value="PHOSPHO-2-DEHYDRO-3-DEOXYHEPTONATE ALDOLASE 1, 2"/>
    <property type="match status" value="1"/>
</dbReference>
<dbReference type="AlphaFoldDB" id="A0A6J6DHD2"/>
<dbReference type="Pfam" id="PF01474">
    <property type="entry name" value="DAHP_synth_2"/>
    <property type="match status" value="1"/>
</dbReference>
<dbReference type="GO" id="GO:0009073">
    <property type="term" value="P:aromatic amino acid family biosynthetic process"/>
    <property type="evidence" value="ECO:0007669"/>
    <property type="project" value="InterPro"/>
</dbReference>
<dbReference type="GO" id="GO:0003849">
    <property type="term" value="F:3-deoxy-7-phosphoheptulonate synthase activity"/>
    <property type="evidence" value="ECO:0007669"/>
    <property type="project" value="UniProtKB-EC"/>
</dbReference>